<dbReference type="GO" id="GO:0004077">
    <property type="term" value="F:biotin--[biotin carboxyl-carrier protein] ligase activity"/>
    <property type="evidence" value="ECO:0007669"/>
    <property type="project" value="UniProtKB-EC"/>
</dbReference>
<evidence type="ECO:0000259" key="4">
    <source>
        <dbReference type="PROSITE" id="PS51733"/>
    </source>
</evidence>
<dbReference type="CDD" id="cd16442">
    <property type="entry name" value="BPL"/>
    <property type="match status" value="1"/>
</dbReference>
<dbReference type="PROSITE" id="PS51733">
    <property type="entry name" value="BPL_LPL_CATALYTIC"/>
    <property type="match status" value="1"/>
</dbReference>
<dbReference type="EMBL" id="JAIEZQ010000003">
    <property type="protein sequence ID" value="MBY9076419.1"/>
    <property type="molecule type" value="Genomic_DNA"/>
</dbReference>
<dbReference type="InterPro" id="IPR004143">
    <property type="entry name" value="BPL_LPL_catalytic"/>
</dbReference>
<evidence type="ECO:0000256" key="3">
    <source>
        <dbReference type="ARBA" id="ARBA00024227"/>
    </source>
</evidence>
<proteinExistence type="predicted"/>
<keyword evidence="6" id="KW-1185">Reference proteome</keyword>
<evidence type="ECO:0000313" key="5">
    <source>
        <dbReference type="EMBL" id="MBY9076419.1"/>
    </source>
</evidence>
<dbReference type="InterPro" id="IPR003142">
    <property type="entry name" value="BPL_C"/>
</dbReference>
<comment type="caution">
    <text evidence="5">The sequence shown here is derived from an EMBL/GenBank/DDBJ whole genome shotgun (WGS) entry which is preliminary data.</text>
</comment>
<keyword evidence="2" id="KW-0092">Biotin</keyword>
<dbReference type="Proteomes" id="UP000754710">
    <property type="component" value="Unassembled WGS sequence"/>
</dbReference>
<protein>
    <recommendedName>
        <fullName evidence="3">biotin--[biotin carboxyl-carrier protein] ligase</fullName>
        <ecNumber evidence="3">6.3.4.15</ecNumber>
    </recommendedName>
</protein>
<dbReference type="NCBIfam" id="TIGR00121">
    <property type="entry name" value="birA_ligase"/>
    <property type="match status" value="1"/>
</dbReference>
<dbReference type="SUPFAM" id="SSF55681">
    <property type="entry name" value="Class II aaRS and biotin synthetases"/>
    <property type="match status" value="1"/>
</dbReference>
<name>A0ABS7RPP2_9ACTN</name>
<dbReference type="Gene3D" id="3.30.930.10">
    <property type="entry name" value="Bira Bifunctional Protein, Domain 2"/>
    <property type="match status" value="1"/>
</dbReference>
<reference evidence="5 6" key="1">
    <citation type="submission" date="2021-08" db="EMBL/GenBank/DDBJ databases">
        <title>Nocardioides bacterium WL0053 sp. nov., isolated from the sediment.</title>
        <authorList>
            <person name="Wang L."/>
            <person name="Zhang D."/>
            <person name="Zhang A."/>
        </authorList>
    </citation>
    <scope>NUCLEOTIDE SEQUENCE [LARGE SCALE GENOMIC DNA]</scope>
    <source>
        <strain evidence="5 6">WL0053</strain>
    </source>
</reference>
<evidence type="ECO:0000256" key="1">
    <source>
        <dbReference type="ARBA" id="ARBA00022598"/>
    </source>
</evidence>
<dbReference type="InterPro" id="IPR045864">
    <property type="entry name" value="aa-tRNA-synth_II/BPL/LPL"/>
</dbReference>
<sequence length="282" mass="29851">MCVGVNVVPVTYDDLRRPPLDALALSRALTRPGSLWRDVEVVPEAPSTNALVAARARAGEAPGLVVLAEHQTAGRGRLGRVWETPAGSALTFSLLVAPDRVPAARWPWLPLLTGLAVAEGVRRVTEVDCALKWPNDVLVGDRKVAGILVERVEHAEGAAAVVGVGLNVSMSAEELPVPTATSLALEGAATTDRTVVVREVLRAFEALYGQWQAEGGDLTRGLHEAYVRRCATIGRTVRVDLPTGEQVHGEASRVDADGRLAVTTDRGTRVLGAGDVVHVRAV</sequence>
<evidence type="ECO:0000256" key="2">
    <source>
        <dbReference type="ARBA" id="ARBA00023267"/>
    </source>
</evidence>
<dbReference type="PANTHER" id="PTHR12835">
    <property type="entry name" value="BIOTIN PROTEIN LIGASE"/>
    <property type="match status" value="1"/>
</dbReference>
<dbReference type="InterPro" id="IPR004408">
    <property type="entry name" value="Biotin_CoA_COase_ligase"/>
</dbReference>
<organism evidence="5 6">
    <name type="scientific">Nocardioides jiangsuensis</name>
    <dbReference type="NCBI Taxonomy" id="2866161"/>
    <lineage>
        <taxon>Bacteria</taxon>
        <taxon>Bacillati</taxon>
        <taxon>Actinomycetota</taxon>
        <taxon>Actinomycetes</taxon>
        <taxon>Propionibacteriales</taxon>
        <taxon>Nocardioidaceae</taxon>
        <taxon>Nocardioides</taxon>
    </lineage>
</organism>
<dbReference type="Pfam" id="PF02237">
    <property type="entry name" value="BPL_C"/>
    <property type="match status" value="1"/>
</dbReference>
<dbReference type="PANTHER" id="PTHR12835:SF5">
    <property type="entry name" value="BIOTIN--PROTEIN LIGASE"/>
    <property type="match status" value="1"/>
</dbReference>
<feature type="domain" description="BPL/LPL catalytic" evidence="4">
    <location>
        <begin position="34"/>
        <end position="212"/>
    </location>
</feature>
<dbReference type="Pfam" id="PF03099">
    <property type="entry name" value="BPL_LplA_LipB"/>
    <property type="match status" value="1"/>
</dbReference>
<accession>A0ABS7RPP2</accession>
<dbReference type="EC" id="6.3.4.15" evidence="3"/>
<gene>
    <name evidence="5" type="ORF">K1X13_16415</name>
</gene>
<evidence type="ECO:0000313" key="6">
    <source>
        <dbReference type="Proteomes" id="UP000754710"/>
    </source>
</evidence>
<dbReference type="Gene3D" id="2.30.30.100">
    <property type="match status" value="1"/>
</dbReference>
<keyword evidence="1 5" id="KW-0436">Ligase</keyword>